<comment type="caution">
    <text evidence="1">The sequence shown here is derived from an EMBL/GenBank/DDBJ whole genome shotgun (WGS) entry which is preliminary data.</text>
</comment>
<dbReference type="Proteomes" id="UP000013251">
    <property type="component" value="Unassembled WGS sequence"/>
</dbReference>
<accession>N9E8P4</accession>
<name>N9E8P4_ACIBZ</name>
<proteinExistence type="predicted"/>
<sequence length="245" mass="28386">MTMIITAHLGDCILIAADKRAMSCNLETGQIKLANDNEQKIKLWNRGAIAGTGETIFLDRVADYFIQFKKDEYHLKQLDRIYDEIEKRMLEGIPPKVLYNNCIMFSMFNGVETLLHSIPIEPFFHVIEKNDRKIIQPKVLTIKAYDVDVTCFNLPPDMSNLQEFQRNLKALSDFTDEKEFVFYYIRHLKKIFATHAQVDPSITTSFDLYLQSCVTGRNIAIHVPSLILPSVISDDLNYWNRMNNI</sequence>
<gene>
    <name evidence="1" type="ORF">F938_03818</name>
</gene>
<protein>
    <submittedName>
        <fullName evidence="1">Uncharacterized protein</fullName>
    </submittedName>
</protein>
<dbReference type="HOGENOM" id="CLU_106163_0_0_6"/>
<dbReference type="EMBL" id="APQG01000047">
    <property type="protein sequence ID" value="ENV91314.1"/>
    <property type="molecule type" value="Genomic_DNA"/>
</dbReference>
<dbReference type="GeneID" id="69460736"/>
<keyword evidence="2" id="KW-1185">Reference proteome</keyword>
<organism evidence="1 2">
    <name type="scientific">Acinetobacter bereziniae LMG 1003 = CIP 70.12</name>
    <dbReference type="NCBI Taxonomy" id="981324"/>
    <lineage>
        <taxon>Bacteria</taxon>
        <taxon>Pseudomonadati</taxon>
        <taxon>Pseudomonadota</taxon>
        <taxon>Gammaproteobacteria</taxon>
        <taxon>Moraxellales</taxon>
        <taxon>Moraxellaceae</taxon>
        <taxon>Acinetobacter</taxon>
    </lineage>
</organism>
<dbReference type="RefSeq" id="WP_005034294.1">
    <property type="nucleotide sequence ID" value="NZ_KB849756.1"/>
</dbReference>
<evidence type="ECO:0000313" key="1">
    <source>
        <dbReference type="EMBL" id="ENV91314.1"/>
    </source>
</evidence>
<evidence type="ECO:0000313" key="2">
    <source>
        <dbReference type="Proteomes" id="UP000013251"/>
    </source>
</evidence>
<dbReference type="AlphaFoldDB" id="N9E8P4"/>
<reference evidence="1 2" key="1">
    <citation type="submission" date="2013-02" db="EMBL/GenBank/DDBJ databases">
        <title>The Genome Sequence of Acinetobacter bereziniae CIP 70.12.</title>
        <authorList>
            <consortium name="The Broad Institute Genome Sequencing Platform"/>
            <consortium name="The Broad Institute Genome Sequencing Center for Infectious Disease"/>
            <person name="Cerqueira G."/>
            <person name="Feldgarden M."/>
            <person name="Courvalin P."/>
            <person name="Perichon B."/>
            <person name="Grillot-Courvalin C."/>
            <person name="Clermont D."/>
            <person name="Rocha E."/>
            <person name="Yoon E.-J."/>
            <person name="Nemec A."/>
            <person name="Walker B."/>
            <person name="Young S.K."/>
            <person name="Zeng Q."/>
            <person name="Gargeya S."/>
            <person name="Fitzgerald M."/>
            <person name="Haas B."/>
            <person name="Abouelleil A."/>
            <person name="Alvarado L."/>
            <person name="Arachchi H.M."/>
            <person name="Berlin A.M."/>
            <person name="Chapman S.B."/>
            <person name="Dewar J."/>
            <person name="Goldberg J."/>
            <person name="Griggs A."/>
            <person name="Gujja S."/>
            <person name="Hansen M."/>
            <person name="Howarth C."/>
            <person name="Imamovic A."/>
            <person name="Larimer J."/>
            <person name="McCowan C."/>
            <person name="Murphy C."/>
            <person name="Neiman D."/>
            <person name="Pearson M."/>
            <person name="Priest M."/>
            <person name="Roberts A."/>
            <person name="Saif S."/>
            <person name="Shea T."/>
            <person name="Sisk P."/>
            <person name="Sykes S."/>
            <person name="Wortman J."/>
            <person name="Nusbaum C."/>
            <person name="Birren B."/>
        </authorList>
    </citation>
    <scope>NUCLEOTIDE SEQUENCE [LARGE SCALE GENOMIC DNA]</scope>
    <source>
        <strain evidence="1 2">CIP 70.12</strain>
    </source>
</reference>
<dbReference type="OrthoDB" id="7023031at2"/>
<dbReference type="PATRIC" id="fig|1217650.3.peg.3756"/>